<organism evidence="1 2">
    <name type="scientific">Psychrobacillus insolitus</name>
    <dbReference type="NCBI Taxonomy" id="1461"/>
    <lineage>
        <taxon>Bacteria</taxon>
        <taxon>Bacillati</taxon>
        <taxon>Bacillota</taxon>
        <taxon>Bacilli</taxon>
        <taxon>Bacillales</taxon>
        <taxon>Bacillaceae</taxon>
        <taxon>Psychrobacillus</taxon>
    </lineage>
</organism>
<dbReference type="Gene3D" id="1.20.120.1450">
    <property type="match status" value="1"/>
</dbReference>
<dbReference type="Proteomes" id="UP000248646">
    <property type="component" value="Unassembled WGS sequence"/>
</dbReference>
<dbReference type="EMBL" id="QKZI01000001">
    <property type="protein sequence ID" value="PZX07709.1"/>
    <property type="molecule type" value="Genomic_DNA"/>
</dbReference>
<dbReference type="OrthoDB" id="2417886at2"/>
<evidence type="ECO:0000313" key="1">
    <source>
        <dbReference type="EMBL" id="PZX07709.1"/>
    </source>
</evidence>
<name>A0A2W7NB61_9BACI</name>
<proteinExistence type="predicted"/>
<comment type="caution">
    <text evidence="1">The sequence shown here is derived from an EMBL/GenBank/DDBJ whole genome shotgun (WGS) entry which is preliminary data.</text>
</comment>
<dbReference type="AlphaFoldDB" id="A0A2W7NB61"/>
<dbReference type="Pfam" id="PF07307">
    <property type="entry name" value="HEPPP_synt_1"/>
    <property type="match status" value="1"/>
</dbReference>
<keyword evidence="2" id="KW-1185">Reference proteome</keyword>
<reference evidence="1 2" key="1">
    <citation type="submission" date="2018-06" db="EMBL/GenBank/DDBJ databases">
        <title>Genomic Encyclopedia of Type Strains, Phase IV (KMG-IV): sequencing the most valuable type-strain genomes for metagenomic binning, comparative biology and taxonomic classification.</title>
        <authorList>
            <person name="Goeker M."/>
        </authorList>
    </citation>
    <scope>NUCLEOTIDE SEQUENCE [LARGE SCALE GENOMIC DNA]</scope>
    <source>
        <strain evidence="1 2">DSM 5</strain>
    </source>
</reference>
<accession>A0A2W7NB61</accession>
<protein>
    <submittedName>
        <fullName evidence="1">Heptaprenyl diphosphate synthase</fullName>
    </submittedName>
</protein>
<evidence type="ECO:0000313" key="2">
    <source>
        <dbReference type="Proteomes" id="UP000248646"/>
    </source>
</evidence>
<gene>
    <name evidence="1" type="ORF">C7437_101830</name>
</gene>
<dbReference type="GO" id="GO:0009234">
    <property type="term" value="P:menaquinone biosynthetic process"/>
    <property type="evidence" value="ECO:0007669"/>
    <property type="project" value="InterPro"/>
</dbReference>
<dbReference type="RefSeq" id="WP_111438336.1">
    <property type="nucleotide sequence ID" value="NZ_QKZI01000001.1"/>
</dbReference>
<dbReference type="InterPro" id="IPR009920">
    <property type="entry name" value="HEPPP_synth_su1"/>
</dbReference>
<sequence>MNETFITQQVEQYKKNISMQSHNKTLLRYTGLPVVKEERLFFTLLPLLNGEDWNESMYVSSIAVSLIFSSLAAHDLVKEDNATSKEQQLQVLAGDYYSGRYYQVLANAGEIELIQQLSTGVATISELKTRFYDDEEYTFDELIQSIQIIESKPIEQFFEYYGFHEYVFLMKEALLLAALKKEYNKFELNEPAFYINKSIIFQTNMTDFKVELDNMEQAFIHDVSSSKLLIAPIKMAILERMKIHSLQK</sequence>